<organism evidence="1 2">
    <name type="scientific">Entamoeba invadens IP1</name>
    <dbReference type="NCBI Taxonomy" id="370355"/>
    <lineage>
        <taxon>Eukaryota</taxon>
        <taxon>Amoebozoa</taxon>
        <taxon>Evosea</taxon>
        <taxon>Archamoebae</taxon>
        <taxon>Mastigamoebida</taxon>
        <taxon>Entamoebidae</taxon>
        <taxon>Entamoeba</taxon>
    </lineage>
</organism>
<evidence type="ECO:0000313" key="2">
    <source>
        <dbReference type="Proteomes" id="UP000014680"/>
    </source>
</evidence>
<evidence type="ECO:0000313" key="1">
    <source>
        <dbReference type="EMBL" id="ELP85613.1"/>
    </source>
</evidence>
<dbReference type="EMBL" id="KB207048">
    <property type="protein sequence ID" value="ELP85613.1"/>
    <property type="molecule type" value="Genomic_DNA"/>
</dbReference>
<accession>A0A0A1U279</accession>
<keyword evidence="2" id="KW-1185">Reference proteome</keyword>
<dbReference type="RefSeq" id="XP_004184959.1">
    <property type="nucleotide sequence ID" value="XM_004184911.1"/>
</dbReference>
<protein>
    <recommendedName>
        <fullName evidence="3">LRR containing protein</fullName>
    </recommendedName>
</protein>
<dbReference type="InterPro" id="IPR032675">
    <property type="entry name" value="LRR_dom_sf"/>
</dbReference>
<dbReference type="GeneID" id="14884582"/>
<reference evidence="1 2" key="1">
    <citation type="submission" date="2012-10" db="EMBL/GenBank/DDBJ databases">
        <authorList>
            <person name="Zafar N."/>
            <person name="Inman J."/>
            <person name="Hall N."/>
            <person name="Lorenzi H."/>
            <person name="Caler E."/>
        </authorList>
    </citation>
    <scope>NUCLEOTIDE SEQUENCE [LARGE SCALE GENOMIC DNA]</scope>
    <source>
        <strain evidence="1 2">IP1</strain>
    </source>
</reference>
<dbReference type="AlphaFoldDB" id="A0A0A1U279"/>
<dbReference type="Proteomes" id="UP000014680">
    <property type="component" value="Unassembled WGS sequence"/>
</dbReference>
<gene>
    <name evidence="1" type="ORF">EIN_408920</name>
</gene>
<dbReference type="SUPFAM" id="SSF52047">
    <property type="entry name" value="RNI-like"/>
    <property type="match status" value="1"/>
</dbReference>
<name>A0A0A1U279_ENTIV</name>
<dbReference type="KEGG" id="eiv:EIN_408920"/>
<dbReference type="VEuPathDB" id="AmoebaDB:EIN_408920"/>
<proteinExistence type="predicted"/>
<sequence>MSIQFMKLEKIYLANVVLYLNDIDSAINFCCINTKCFDALQIIRINPQYKVARRGVFENYTESKQSEYTTYKRIAKLFSNLETFVVPQESLQLTPKCAEHIVLTSYNGTIQIPDNMTDRLVEITIGIRGFALNLDQFPFLRKVHFTAIIAQKLENFFGSKAKRYDLVEVTHQYYSNNDVGFYKKVNLFNFGKFVVRFYNIGDLKAVIDEFPEFTTIAISCVTSVGELIYPNTYLFSPNNKVFQFSSDIPENVIQLYAFGCVQVTKNADLDLSKFPALYDLDISVAKNVDLPTTLTALTTTRVVDVTSCVNLEKLETSGCVWDVIPSSVKELIVTDGNVNSLDCNEHLISLTFSNEVSYKKGQKERCDKHDGRTKAVFALPLKNCVNLKSVSINEFKITNSFTHLTNLKELVLTECSVDEIDADKVFYPNNLVSLKCRHSQLPKVETTQHLTSMCVAGFFAKSAIDISMYTTLCDVKLRSLNVDVKLPMIRRLEINASRHAFDLKYLSTLEIIVLDKFSGSIVLPTTIKTIVMNNSNPTVTNIDDIRPQVFLNGSTLRHSQVSPVVF</sequence>
<evidence type="ECO:0008006" key="3">
    <source>
        <dbReference type="Google" id="ProtNLM"/>
    </source>
</evidence>
<dbReference type="Gene3D" id="3.80.10.10">
    <property type="entry name" value="Ribonuclease Inhibitor"/>
    <property type="match status" value="1"/>
</dbReference>